<dbReference type="Proteomes" id="UP001217417">
    <property type="component" value="Unassembled WGS sequence"/>
</dbReference>
<protein>
    <recommendedName>
        <fullName evidence="1">DUF3074 domain-containing protein</fullName>
    </recommendedName>
</protein>
<dbReference type="Gene3D" id="3.30.530.20">
    <property type="match status" value="1"/>
</dbReference>
<dbReference type="SUPFAM" id="SSF55961">
    <property type="entry name" value="Bet v1-like"/>
    <property type="match status" value="1"/>
</dbReference>
<sequence length="218" mass="24623">MADFTFDLRPKSRSALIPPLTAVSIARSLITEVANTWKKGSTYPHGVQVYCRNLLGEKWIARISVHQEPWDWFKAGICDNHTENEAEYIKTLDSFTEIDAGESGWRGVHTRYKLSFPLSIREIPEWVLAIQPDPDVKEFFIISVPADVPVSKDSVKGRYASIEYVHELPDGKVEWTMAFTSDGGGLIPRFIQDLALPSTTAHDVPNFLAWARKKYAAE</sequence>
<dbReference type="GeneID" id="80886856"/>
<evidence type="ECO:0000259" key="1">
    <source>
        <dbReference type="Pfam" id="PF11274"/>
    </source>
</evidence>
<gene>
    <name evidence="2" type="ORF">POJ06DRAFT_87620</name>
</gene>
<dbReference type="InterPro" id="IPR023393">
    <property type="entry name" value="START-like_dom_sf"/>
</dbReference>
<dbReference type="PANTHER" id="PTHR40370:SF1">
    <property type="entry name" value="DUF3074 DOMAIN-CONTAINING PROTEIN"/>
    <property type="match status" value="1"/>
</dbReference>
<proteinExistence type="predicted"/>
<dbReference type="Pfam" id="PF11274">
    <property type="entry name" value="DUF3074"/>
    <property type="match status" value="1"/>
</dbReference>
<dbReference type="InterPro" id="IPR024500">
    <property type="entry name" value="DUF3074"/>
</dbReference>
<name>A0AAD7VSI5_9ASCO</name>
<comment type="caution">
    <text evidence="2">The sequence shown here is derived from an EMBL/GenBank/DDBJ whole genome shotgun (WGS) entry which is preliminary data.</text>
</comment>
<accession>A0AAD7VSI5</accession>
<keyword evidence="3" id="KW-1185">Reference proteome</keyword>
<evidence type="ECO:0000313" key="2">
    <source>
        <dbReference type="EMBL" id="KAJ8101062.1"/>
    </source>
</evidence>
<dbReference type="AlphaFoldDB" id="A0AAD7VSI5"/>
<feature type="domain" description="DUF3074" evidence="1">
    <location>
        <begin position="59"/>
        <end position="211"/>
    </location>
</feature>
<evidence type="ECO:0000313" key="3">
    <source>
        <dbReference type="Proteomes" id="UP001217417"/>
    </source>
</evidence>
<organism evidence="2 3">
    <name type="scientific">Lipomyces tetrasporus</name>
    <dbReference type="NCBI Taxonomy" id="54092"/>
    <lineage>
        <taxon>Eukaryota</taxon>
        <taxon>Fungi</taxon>
        <taxon>Dikarya</taxon>
        <taxon>Ascomycota</taxon>
        <taxon>Saccharomycotina</taxon>
        <taxon>Lipomycetes</taxon>
        <taxon>Lipomycetales</taxon>
        <taxon>Lipomycetaceae</taxon>
        <taxon>Lipomyces</taxon>
    </lineage>
</organism>
<dbReference type="PANTHER" id="PTHR40370">
    <property type="entry name" value="EXPRESSED PROTEIN"/>
    <property type="match status" value="1"/>
</dbReference>
<dbReference type="RefSeq" id="XP_056044512.1">
    <property type="nucleotide sequence ID" value="XM_056191690.1"/>
</dbReference>
<reference evidence="2" key="1">
    <citation type="submission" date="2023-03" db="EMBL/GenBank/DDBJ databases">
        <title>Near-Complete genome sequence of Lipomyces tetrasporous NRRL Y-64009, an oleaginous yeast capable of growing on lignocellulosic hydrolysates.</title>
        <authorList>
            <consortium name="Lawrence Berkeley National Laboratory"/>
            <person name="Jagtap S.S."/>
            <person name="Liu J.-J."/>
            <person name="Walukiewicz H.E."/>
            <person name="Pangilinan J."/>
            <person name="Lipzen A."/>
            <person name="Ahrendt S."/>
            <person name="Koriabine M."/>
            <person name="Cobaugh K."/>
            <person name="Salamov A."/>
            <person name="Yoshinaga Y."/>
            <person name="Ng V."/>
            <person name="Daum C."/>
            <person name="Grigoriev I.V."/>
            <person name="Slininger P.J."/>
            <person name="Dien B.S."/>
            <person name="Jin Y.-S."/>
            <person name="Rao C.V."/>
        </authorList>
    </citation>
    <scope>NUCLEOTIDE SEQUENCE</scope>
    <source>
        <strain evidence="2">NRRL Y-64009</strain>
    </source>
</reference>
<dbReference type="EMBL" id="JARPMG010000004">
    <property type="protein sequence ID" value="KAJ8101062.1"/>
    <property type="molecule type" value="Genomic_DNA"/>
</dbReference>